<dbReference type="AlphaFoldDB" id="A0A918AEL0"/>
<dbReference type="PROSITE" id="PS51085">
    <property type="entry name" value="2FE2S_FER_2"/>
    <property type="match status" value="1"/>
</dbReference>
<dbReference type="Pfam" id="PF00970">
    <property type="entry name" value="FAD_binding_6"/>
    <property type="match status" value="1"/>
</dbReference>
<feature type="domain" description="2Fe-2S ferredoxin-type" evidence="4">
    <location>
        <begin position="607"/>
        <end position="685"/>
    </location>
</feature>
<evidence type="ECO:0000256" key="1">
    <source>
        <dbReference type="ARBA" id="ARBA00001974"/>
    </source>
</evidence>
<dbReference type="PRINTS" id="PR00406">
    <property type="entry name" value="CYTB5RDTASE"/>
</dbReference>
<organism evidence="6 7">
    <name type="scientific">Nonomuraea glycinis</name>
    <dbReference type="NCBI Taxonomy" id="2047744"/>
    <lineage>
        <taxon>Bacteria</taxon>
        <taxon>Bacillati</taxon>
        <taxon>Actinomycetota</taxon>
        <taxon>Actinomycetes</taxon>
        <taxon>Streptosporangiales</taxon>
        <taxon>Streptosporangiaceae</taxon>
        <taxon>Nonomuraea</taxon>
    </lineage>
</organism>
<evidence type="ECO:0000256" key="2">
    <source>
        <dbReference type="ARBA" id="ARBA00022714"/>
    </source>
</evidence>
<evidence type="ECO:0008006" key="8">
    <source>
        <dbReference type="Google" id="ProtNLM"/>
    </source>
</evidence>
<proteinExistence type="predicted"/>
<dbReference type="Gene3D" id="2.40.30.10">
    <property type="entry name" value="Translation factors"/>
    <property type="match status" value="1"/>
</dbReference>
<feature type="domain" description="FAD-binding FR-type" evidence="5">
    <location>
        <begin position="367"/>
        <end position="464"/>
    </location>
</feature>
<protein>
    <recommendedName>
        <fullName evidence="8">2Fe-2S iron-sulfur cluster binding domain-containing protein</fullName>
    </recommendedName>
</protein>
<dbReference type="InterPro" id="IPR012675">
    <property type="entry name" value="Beta-grasp_dom_sf"/>
</dbReference>
<accession>A0A918AEL0</accession>
<dbReference type="CDD" id="cd00207">
    <property type="entry name" value="fer2"/>
    <property type="match status" value="1"/>
</dbReference>
<evidence type="ECO:0000256" key="3">
    <source>
        <dbReference type="ARBA" id="ARBA00023014"/>
    </source>
</evidence>
<dbReference type="GO" id="GO:0051537">
    <property type="term" value="F:2 iron, 2 sulfur cluster binding"/>
    <property type="evidence" value="ECO:0007669"/>
    <property type="project" value="UniProtKB-KW"/>
</dbReference>
<reference evidence="6" key="2">
    <citation type="submission" date="2020-09" db="EMBL/GenBank/DDBJ databases">
        <authorList>
            <person name="Sun Q."/>
            <person name="Zhou Y."/>
        </authorList>
    </citation>
    <scope>NUCLEOTIDE SEQUENCE</scope>
    <source>
        <strain evidence="6">CGMCC 4.7430</strain>
    </source>
</reference>
<keyword evidence="7" id="KW-1185">Reference proteome</keyword>
<evidence type="ECO:0000313" key="7">
    <source>
        <dbReference type="Proteomes" id="UP000660745"/>
    </source>
</evidence>
<keyword evidence="3" id="KW-0411">Iron-sulfur</keyword>
<dbReference type="InterPro" id="IPR001041">
    <property type="entry name" value="2Fe-2S_ferredoxin-type"/>
</dbReference>
<dbReference type="InterPro" id="IPR017938">
    <property type="entry name" value="Riboflavin_synthase-like_b-brl"/>
</dbReference>
<dbReference type="SUPFAM" id="SSF54292">
    <property type="entry name" value="2Fe-2S ferredoxin-like"/>
    <property type="match status" value="1"/>
</dbReference>
<dbReference type="InterPro" id="IPR036010">
    <property type="entry name" value="2Fe-2S_ferredoxin-like_sf"/>
</dbReference>
<dbReference type="InterPro" id="IPR008333">
    <property type="entry name" value="Cbr1-like_FAD-bd_dom"/>
</dbReference>
<comment type="cofactor">
    <cofactor evidence="1">
        <name>FAD</name>
        <dbReference type="ChEBI" id="CHEBI:57692"/>
    </cofactor>
</comment>
<dbReference type="Pfam" id="PF01243">
    <property type="entry name" value="PNPOx_N"/>
    <property type="match status" value="1"/>
</dbReference>
<dbReference type="SUPFAM" id="SSF50475">
    <property type="entry name" value="FMN-binding split barrel"/>
    <property type="match status" value="1"/>
</dbReference>
<dbReference type="CDD" id="cd06214">
    <property type="entry name" value="PA_degradation_oxidoreductase_like"/>
    <property type="match status" value="1"/>
</dbReference>
<dbReference type="InterPro" id="IPR017927">
    <property type="entry name" value="FAD-bd_FR_type"/>
</dbReference>
<dbReference type="Gene3D" id="3.40.50.80">
    <property type="entry name" value="Nucleotide-binding domain of ferredoxin-NADP reductase (FNR) module"/>
    <property type="match status" value="1"/>
</dbReference>
<dbReference type="Proteomes" id="UP000660745">
    <property type="component" value="Unassembled WGS sequence"/>
</dbReference>
<dbReference type="Gene3D" id="2.30.110.10">
    <property type="entry name" value="Electron Transport, Fmn-binding Protein, Chain A"/>
    <property type="match status" value="1"/>
</dbReference>
<reference evidence="6" key="1">
    <citation type="journal article" date="2014" name="Int. J. Syst. Evol. Microbiol.">
        <title>Complete genome sequence of Corynebacterium casei LMG S-19264T (=DSM 44701T), isolated from a smear-ripened cheese.</title>
        <authorList>
            <consortium name="US DOE Joint Genome Institute (JGI-PGF)"/>
            <person name="Walter F."/>
            <person name="Albersmeier A."/>
            <person name="Kalinowski J."/>
            <person name="Ruckert C."/>
        </authorList>
    </citation>
    <scope>NUCLEOTIDE SEQUENCE</scope>
    <source>
        <strain evidence="6">CGMCC 4.7430</strain>
    </source>
</reference>
<dbReference type="PANTHER" id="PTHR47354">
    <property type="entry name" value="NADH OXIDOREDUCTASE HCR"/>
    <property type="match status" value="1"/>
</dbReference>
<keyword evidence="2" id="KW-0408">Iron</keyword>
<comment type="caution">
    <text evidence="6">The sequence shown here is derived from an EMBL/GenBank/DDBJ whole genome shotgun (WGS) entry which is preliminary data.</text>
</comment>
<dbReference type="SUPFAM" id="SSF63380">
    <property type="entry name" value="Riboflavin synthase domain-like"/>
    <property type="match status" value="1"/>
</dbReference>
<sequence>MHTMPSTNESDRRTVGAMNRIATVAQLEAIVGRPPALVMMKELAELDDACRHMLAIAPLAGFGHHDDDGRLRTTVVGGEPGFAKVESPTRIAFATEVAASGPVSFVFLLPGVGETLRLNGSVAERSPGRLVVEVRQAYVHCARAIMRSRLWDPVVPTAGTDAGGTTGPLSGAGVAGFLAASPFLVVSSWDGEGGDTSPRGDTPGFVRVIDGHTLAIPDRLGNKRADTSHNLLADDRISAAMLVPGRTGVLHVSGSAVITDDADLLADMALGGVVPQSALVVTVERAEVRHNQAVAAANIWDRANHVDAATLAELMASTTRQLGVKMPLLRRPARLLAAFSKPIRRILDATYRRALEKEGYGAATDSRPGRPVRVIDVIQETPDTATLVLSGADTGFAPGQFYTLITEIDGRTVRRAYSATSVPGTDRLALTVKRDGLCSTYLHDHARAGTELRVLGPSGSFRVTDPSAAGADYVLIGAGSGITPLMSIVRTVLAASPDATITLLYGNRTEADIIFAGELAALQEAHPGRLTVHHVLSRPGPGWTGSTGRIGPGHLTYSPRAHYYICGPAAMLTSVRDGLTGLGVAWDRLHEERFTSVPTAAPELTARTMTVENVGDVVVAGGRTMLDAGLAAGVPMPYSCTVGSCGECRIQLLRGEVRGTVEDGGVLTCVSYPLTDTAVAIGPAEPQG</sequence>
<dbReference type="InterPro" id="IPR012349">
    <property type="entry name" value="Split_barrel_FMN-bd"/>
</dbReference>
<dbReference type="Gene3D" id="3.10.20.30">
    <property type="match status" value="1"/>
</dbReference>
<dbReference type="PANTHER" id="PTHR47354:SF5">
    <property type="entry name" value="PROTEIN RFBI"/>
    <property type="match status" value="1"/>
</dbReference>
<dbReference type="Pfam" id="PF00111">
    <property type="entry name" value="Fer2"/>
    <property type="match status" value="1"/>
</dbReference>
<dbReference type="PROSITE" id="PS51384">
    <property type="entry name" value="FAD_FR"/>
    <property type="match status" value="1"/>
</dbReference>
<dbReference type="InterPro" id="IPR011576">
    <property type="entry name" value="Pyridox_Oxase_N"/>
</dbReference>
<dbReference type="SUPFAM" id="SSF52343">
    <property type="entry name" value="Ferredoxin reductase-like, C-terminal NADP-linked domain"/>
    <property type="match status" value="1"/>
</dbReference>
<evidence type="ECO:0000259" key="4">
    <source>
        <dbReference type="PROSITE" id="PS51085"/>
    </source>
</evidence>
<dbReference type="EMBL" id="BMNK01000025">
    <property type="protein sequence ID" value="GGP17713.1"/>
    <property type="molecule type" value="Genomic_DNA"/>
</dbReference>
<evidence type="ECO:0000259" key="5">
    <source>
        <dbReference type="PROSITE" id="PS51384"/>
    </source>
</evidence>
<evidence type="ECO:0000313" key="6">
    <source>
        <dbReference type="EMBL" id="GGP17713.1"/>
    </source>
</evidence>
<dbReference type="GO" id="GO:0016491">
    <property type="term" value="F:oxidoreductase activity"/>
    <property type="evidence" value="ECO:0007669"/>
    <property type="project" value="InterPro"/>
</dbReference>
<dbReference type="Pfam" id="PF00175">
    <property type="entry name" value="NAD_binding_1"/>
    <property type="match status" value="1"/>
</dbReference>
<dbReference type="InterPro" id="IPR039261">
    <property type="entry name" value="FNR_nucleotide-bd"/>
</dbReference>
<gene>
    <name evidence="6" type="ORF">GCM10012278_87260</name>
</gene>
<dbReference type="InterPro" id="IPR050415">
    <property type="entry name" value="MRET"/>
</dbReference>
<name>A0A918AEL0_9ACTN</name>
<dbReference type="InterPro" id="IPR001709">
    <property type="entry name" value="Flavoprot_Pyr_Nucl_cyt_Rdtase"/>
</dbReference>
<dbReference type="PRINTS" id="PR00371">
    <property type="entry name" value="FPNCR"/>
</dbReference>
<dbReference type="InterPro" id="IPR001433">
    <property type="entry name" value="OxRdtase_FAD/NAD-bd"/>
</dbReference>
<keyword evidence="2" id="KW-0479">Metal-binding</keyword>
<keyword evidence="2" id="KW-0001">2Fe-2S</keyword>